<protein>
    <submittedName>
        <fullName evidence="4">DUF11 domain-containing protein</fullName>
    </submittedName>
</protein>
<feature type="chain" id="PRO_5046783491" evidence="2">
    <location>
        <begin position="49"/>
        <end position="460"/>
    </location>
</feature>
<evidence type="ECO:0000256" key="2">
    <source>
        <dbReference type="SAM" id="SignalP"/>
    </source>
</evidence>
<evidence type="ECO:0000259" key="3">
    <source>
        <dbReference type="Pfam" id="PF01345"/>
    </source>
</evidence>
<proteinExistence type="predicted"/>
<dbReference type="RefSeq" id="WP_218315515.1">
    <property type="nucleotide sequence ID" value="NZ_JAGSPB010000001.1"/>
</dbReference>
<dbReference type="NCBIfam" id="TIGR01451">
    <property type="entry name" value="B_ant_repeat"/>
    <property type="match status" value="1"/>
</dbReference>
<organism evidence="4 5">
    <name type="scientific">Erythrobacter ani</name>
    <dbReference type="NCBI Taxonomy" id="2827235"/>
    <lineage>
        <taxon>Bacteria</taxon>
        <taxon>Pseudomonadati</taxon>
        <taxon>Pseudomonadota</taxon>
        <taxon>Alphaproteobacteria</taxon>
        <taxon>Sphingomonadales</taxon>
        <taxon>Erythrobacteraceae</taxon>
        <taxon>Erythrobacter/Porphyrobacter group</taxon>
        <taxon>Erythrobacter</taxon>
    </lineage>
</organism>
<evidence type="ECO:0000313" key="5">
    <source>
        <dbReference type="Proteomes" id="UP000699975"/>
    </source>
</evidence>
<reference evidence="4 5" key="1">
    <citation type="submission" date="2021-04" db="EMBL/GenBank/DDBJ databases">
        <authorList>
            <person name="Pira H."/>
            <person name="Risdian C."/>
            <person name="Wink J."/>
        </authorList>
    </citation>
    <scope>NUCLEOTIDE SEQUENCE [LARGE SCALE GENOMIC DNA]</scope>
    <source>
        <strain evidence="4 5">WH131</strain>
    </source>
</reference>
<name>A0ABS6SK30_9SPHN</name>
<feature type="domain" description="DUF11" evidence="3">
    <location>
        <begin position="365"/>
        <end position="459"/>
    </location>
</feature>
<dbReference type="InterPro" id="IPR047589">
    <property type="entry name" value="DUF11_rpt"/>
</dbReference>
<evidence type="ECO:0000256" key="1">
    <source>
        <dbReference type="SAM" id="MobiDB-lite"/>
    </source>
</evidence>
<evidence type="ECO:0000313" key="4">
    <source>
        <dbReference type="EMBL" id="MBV7264999.1"/>
    </source>
</evidence>
<dbReference type="Pfam" id="PF01345">
    <property type="entry name" value="DUF11"/>
    <property type="match status" value="1"/>
</dbReference>
<dbReference type="Proteomes" id="UP000699975">
    <property type="component" value="Unassembled WGS sequence"/>
</dbReference>
<feature type="region of interest" description="Disordered" evidence="1">
    <location>
        <begin position="58"/>
        <end position="83"/>
    </location>
</feature>
<dbReference type="InterPro" id="IPR001434">
    <property type="entry name" value="OmcB-like_DUF11"/>
</dbReference>
<comment type="caution">
    <text evidence="4">The sequence shown here is derived from an EMBL/GenBank/DDBJ whole genome shotgun (WGS) entry which is preliminary data.</text>
</comment>
<sequence length="460" mass="47474">MQCEFAGYGGSEIGDKTAGVRMANTIRCAFVRVLLGFALLAASSSAWAQANIHNGGVPLNTDQNSSNTASGTLQDRASDSAAGTTPYNGAQFDFGYSVNGGGRWNGGVEYRVQNGIQILYLQATNVPVNQNRFAFYTIDFTRGVENLTFRIGGLDFQDTNRIQFFYQGTALNVSTAYFTGSSVNGSNVISAQLLSPTTLEVASRNNNGASQDLTLNYGEVTVPAGVLVDEVRVLAGKNSGISGNNTISFWNFNWSPIPIDAQDDSEDGVNGVDGQTNVLNVLGNDTLDDPNTAGSDAATTANVTISQDATTNANVTLDESSGEISVAAATPAGTYTVDYTICQINSVPANCDSAVATITVSPQVDLAIVKSNGVDEVFSGSTTTYTLTVTNNGPDEAVGPLVTDAPGAGISCDPGAVVTITGDGAPAGSFAFSDLSGTGITLGTLDNGQSATLSYSCQVN</sequence>
<keyword evidence="5" id="KW-1185">Reference proteome</keyword>
<keyword evidence="2" id="KW-0732">Signal</keyword>
<dbReference type="EMBL" id="JAGSPB010000001">
    <property type="protein sequence ID" value="MBV7264999.1"/>
    <property type="molecule type" value="Genomic_DNA"/>
</dbReference>
<accession>A0ABS6SK30</accession>
<feature type="compositionally biased region" description="Polar residues" evidence="1">
    <location>
        <begin position="60"/>
        <end position="83"/>
    </location>
</feature>
<feature type="signal peptide" evidence="2">
    <location>
        <begin position="1"/>
        <end position="48"/>
    </location>
</feature>
<gene>
    <name evidence="4" type="ORF">KCG45_02270</name>
</gene>